<evidence type="ECO:0000256" key="1">
    <source>
        <dbReference type="SAM" id="MobiDB-lite"/>
    </source>
</evidence>
<sequence length="79" mass="9213">MDEIQQMITQYKAPSMETVKNIDRKLFYCKNPAKNSNSLLYKKLEEQKELAQKQKKKKADKGKNDDNTMDHGSIDDVFS</sequence>
<keyword evidence="3" id="KW-1185">Reference proteome</keyword>
<comment type="caution">
    <text evidence="2">The sequence shown here is derived from an EMBL/GenBank/DDBJ whole genome shotgun (WGS) entry which is preliminary data.</text>
</comment>
<dbReference type="AlphaFoldDB" id="A0A2U1J3C5"/>
<evidence type="ECO:0000313" key="2">
    <source>
        <dbReference type="EMBL" id="PVZ99591.1"/>
    </source>
</evidence>
<protein>
    <submittedName>
        <fullName evidence="2">Uncharacterized protein</fullName>
    </submittedName>
</protein>
<feature type="region of interest" description="Disordered" evidence="1">
    <location>
        <begin position="49"/>
        <end position="79"/>
    </location>
</feature>
<evidence type="ECO:0000313" key="3">
    <source>
        <dbReference type="Proteomes" id="UP000245591"/>
    </source>
</evidence>
<organism evidence="2 3">
    <name type="scientific">Smittium angustum</name>
    <dbReference type="NCBI Taxonomy" id="133377"/>
    <lineage>
        <taxon>Eukaryota</taxon>
        <taxon>Fungi</taxon>
        <taxon>Fungi incertae sedis</taxon>
        <taxon>Zoopagomycota</taxon>
        <taxon>Kickxellomycotina</taxon>
        <taxon>Harpellomycetes</taxon>
        <taxon>Harpellales</taxon>
        <taxon>Legeriomycetaceae</taxon>
        <taxon>Smittium</taxon>
    </lineage>
</organism>
<accession>A0A2U1J3C5</accession>
<name>A0A2U1J3C5_SMIAN</name>
<reference evidence="2 3" key="1">
    <citation type="journal article" date="2018" name="MBio">
        <title>Comparative Genomics Reveals the Core Gene Toolbox for the Fungus-Insect Symbiosis.</title>
        <authorList>
            <person name="Wang Y."/>
            <person name="Stata M."/>
            <person name="Wang W."/>
            <person name="Stajich J.E."/>
            <person name="White M.M."/>
            <person name="Moncalvo J.M."/>
        </authorList>
    </citation>
    <scope>NUCLEOTIDE SEQUENCE [LARGE SCALE GENOMIC DNA]</scope>
    <source>
        <strain evidence="2 3">AUS-126-30</strain>
    </source>
</reference>
<dbReference type="Proteomes" id="UP000245591">
    <property type="component" value="Unassembled WGS sequence"/>
</dbReference>
<proteinExistence type="predicted"/>
<dbReference type="EMBL" id="MBFU01000426">
    <property type="protein sequence ID" value="PVZ99591.1"/>
    <property type="molecule type" value="Genomic_DNA"/>
</dbReference>
<feature type="compositionally biased region" description="Basic and acidic residues" evidence="1">
    <location>
        <begin position="61"/>
        <end position="79"/>
    </location>
</feature>
<gene>
    <name evidence="2" type="ORF">BB558_004388</name>
</gene>